<feature type="transmembrane region" description="Helical" evidence="11">
    <location>
        <begin position="584"/>
        <end position="606"/>
    </location>
</feature>
<dbReference type="Gene3D" id="1.20.1110.10">
    <property type="entry name" value="Calcium-transporting ATPase, transmembrane domain"/>
    <property type="match status" value="1"/>
</dbReference>
<dbReference type="SUPFAM" id="SSF81665">
    <property type="entry name" value="Calcium ATPase, transmembrane domain M"/>
    <property type="match status" value="1"/>
</dbReference>
<comment type="caution">
    <text evidence="13">The sequence shown here is derived from an EMBL/GenBank/DDBJ whole genome shotgun (WGS) entry which is preliminary data.</text>
</comment>
<feature type="transmembrane region" description="Helical" evidence="11">
    <location>
        <begin position="7"/>
        <end position="28"/>
    </location>
</feature>
<dbReference type="Pfam" id="PF00689">
    <property type="entry name" value="Cation_ATPase_C"/>
    <property type="match status" value="1"/>
</dbReference>
<feature type="region of interest" description="Disordered" evidence="10">
    <location>
        <begin position="882"/>
        <end position="950"/>
    </location>
</feature>
<dbReference type="NCBIfam" id="TIGR01494">
    <property type="entry name" value="ATPase_P-type"/>
    <property type="match status" value="2"/>
</dbReference>
<feature type="transmembrane region" description="Helical" evidence="11">
    <location>
        <begin position="700"/>
        <end position="719"/>
    </location>
</feature>
<dbReference type="InterPro" id="IPR001757">
    <property type="entry name" value="P_typ_ATPase"/>
</dbReference>
<keyword evidence="8 11" id="KW-1133">Transmembrane helix</keyword>
<feature type="transmembrane region" description="Helical" evidence="11">
    <location>
        <begin position="517"/>
        <end position="538"/>
    </location>
</feature>
<dbReference type="EMBL" id="SNRW01001514">
    <property type="protein sequence ID" value="KAA6396110.1"/>
    <property type="molecule type" value="Genomic_DNA"/>
</dbReference>
<dbReference type="GO" id="GO:0005886">
    <property type="term" value="C:plasma membrane"/>
    <property type="evidence" value="ECO:0007669"/>
    <property type="project" value="TreeGrafter"/>
</dbReference>
<dbReference type="InterPro" id="IPR018303">
    <property type="entry name" value="ATPase_P-typ_P_site"/>
</dbReference>
<dbReference type="GO" id="GO:0016887">
    <property type="term" value="F:ATP hydrolysis activity"/>
    <property type="evidence" value="ECO:0007669"/>
    <property type="project" value="InterPro"/>
</dbReference>
<sequence length="950" mass="104397">MKISAIGYVGFVAAGFTLLLLIIFWIIPAAKDTARFKQGEYWMLLLDYFIIAITIIVMAVPEGLPLAVTIALAYSMKKMLKDNNLVRVLSACETMGGATTICSDKTGTLTQNKMKVVAGFFDGDFLEGLQQTRDREVKQTYDTQNPAGDEPQSVPMEQVQPAMHSDTRISAEFLALITEAISMNSSADLKVLEDGRVDYLGNVTECAMLLFAKEQGVSYKEVRLQNKIAQTFPFSSEKKRMSVIIEKGKDDKDFYHIYTKGASEIVSGLCSRMHQKGKIVQITPDLRQSIDSIILKMASKGLRTIAIAHNSLPKSAAKAKNQQKCSDNDADDQGIFGENPPQDDLILIGIVGIKDPLREEVPFAINDCHDAHIVVRMVTGDNIITAMHIAEECGIYDPAKGIAMEGPVFRALPPEDQLRVLPKLQVLARSSPIDKHTLVSGLQQLGHVVAVTGDGTNDAPALSKADVGFAMGITGTEVAKDAAAIIITDDNFASIVKAVMWGRNVYDSIRKFIQFQLTVNVAAIIIAVIGAIFAITPLRAVQMLWVNLIMDTLAALALATETPTKKLLQRSPYGKGDSIICPSMWRNIIASAIYEIIVLIILLFMWGPKADWSDPQNININTGCSLLTSRDEIVASELMFPNGLCRSYLFDSSTAVFSERHFSLIFNTFIFTQMFNWIASRKCYNELNFFDRIFESLMFVFIWIIVAVLQVVIMLVPGIRDAFTIIPISGQMWGVSLAFSIMILPYRFLISLLLKVPDPFHGEVSIQEDAGAPSGVYKMDTPPPEGCNLKLPPIDKANSAAPAPLPPHQPSFSILGDQALPTEKGPVVDADGKEVNDKYVRFRQAGKSAHTVMAWKRPLELGKSKIIEEKYLPKYGSNVWQQKNQQHRESMANLQPGGGVPKKSPDGRTSSPMGVSTTSQQQTTGQKLSETSGQIETPRAQAASEENETS</sequence>
<comment type="subcellular location">
    <subcellularLocation>
        <location evidence="1">Endomembrane system</location>
        <topology evidence="1">Multi-pass membrane protein</topology>
    </subcellularLocation>
</comment>
<evidence type="ECO:0000313" key="14">
    <source>
        <dbReference type="Proteomes" id="UP000324800"/>
    </source>
</evidence>
<dbReference type="Gene3D" id="3.40.50.1000">
    <property type="entry name" value="HAD superfamily/HAD-like"/>
    <property type="match status" value="1"/>
</dbReference>
<gene>
    <name evidence="13" type="ORF">EZS28_008365</name>
</gene>
<evidence type="ECO:0000256" key="7">
    <source>
        <dbReference type="ARBA" id="ARBA00022967"/>
    </source>
</evidence>
<dbReference type="PANTHER" id="PTHR24093:SF369">
    <property type="entry name" value="CALCIUM-TRANSPORTING ATPASE"/>
    <property type="match status" value="1"/>
</dbReference>
<feature type="transmembrane region" description="Helical" evidence="11">
    <location>
        <begin position="725"/>
        <end position="746"/>
    </location>
</feature>
<evidence type="ECO:0000256" key="8">
    <source>
        <dbReference type="ARBA" id="ARBA00022989"/>
    </source>
</evidence>
<dbReference type="SFLD" id="SFLDG00002">
    <property type="entry name" value="C1.7:_P-type_atpase_like"/>
    <property type="match status" value="1"/>
</dbReference>
<dbReference type="GO" id="GO:0005524">
    <property type="term" value="F:ATP binding"/>
    <property type="evidence" value="ECO:0007669"/>
    <property type="project" value="UniProtKB-KW"/>
</dbReference>
<dbReference type="PROSITE" id="PS00154">
    <property type="entry name" value="ATPASE_E1_E2"/>
    <property type="match status" value="1"/>
</dbReference>
<dbReference type="InterPro" id="IPR023298">
    <property type="entry name" value="ATPase_P-typ_TM_dom_sf"/>
</dbReference>
<dbReference type="Gene3D" id="3.40.1110.10">
    <property type="entry name" value="Calcium-transporting ATPase, cytoplasmic domain N"/>
    <property type="match status" value="1"/>
</dbReference>
<dbReference type="InterPro" id="IPR023299">
    <property type="entry name" value="ATPase_P-typ_cyto_dom_N"/>
</dbReference>
<dbReference type="SFLD" id="SFLDS00003">
    <property type="entry name" value="Haloacid_Dehalogenase"/>
    <property type="match status" value="1"/>
</dbReference>
<proteinExistence type="predicted"/>
<dbReference type="AlphaFoldDB" id="A0A5J4WMA0"/>
<evidence type="ECO:0000259" key="12">
    <source>
        <dbReference type="Pfam" id="PF00689"/>
    </source>
</evidence>
<evidence type="ECO:0000256" key="3">
    <source>
        <dbReference type="ARBA" id="ARBA00022723"/>
    </source>
</evidence>
<feature type="region of interest" description="Disordered" evidence="10">
    <location>
        <begin position="798"/>
        <end position="831"/>
    </location>
</feature>
<reference evidence="13 14" key="1">
    <citation type="submission" date="2019-03" db="EMBL/GenBank/DDBJ databases">
        <title>Single cell metagenomics reveals metabolic interactions within the superorganism composed of flagellate Streblomastix strix and complex community of Bacteroidetes bacteria on its surface.</title>
        <authorList>
            <person name="Treitli S.C."/>
            <person name="Kolisko M."/>
            <person name="Husnik F."/>
            <person name="Keeling P."/>
            <person name="Hampl V."/>
        </authorList>
    </citation>
    <scope>NUCLEOTIDE SEQUENCE [LARGE SCALE GENOMIC DNA]</scope>
    <source>
        <strain evidence="13">ST1C</strain>
    </source>
</reference>
<dbReference type="InterPro" id="IPR006068">
    <property type="entry name" value="ATPase_P-typ_cation-transptr_C"/>
</dbReference>
<name>A0A5J4WMA0_9EUKA</name>
<dbReference type="OrthoDB" id="76331at2759"/>
<dbReference type="PANTHER" id="PTHR24093">
    <property type="entry name" value="CATION TRANSPORTING ATPASE"/>
    <property type="match status" value="1"/>
</dbReference>
<evidence type="ECO:0000256" key="10">
    <source>
        <dbReference type="SAM" id="MobiDB-lite"/>
    </source>
</evidence>
<evidence type="ECO:0000256" key="11">
    <source>
        <dbReference type="SAM" id="Phobius"/>
    </source>
</evidence>
<evidence type="ECO:0000256" key="2">
    <source>
        <dbReference type="ARBA" id="ARBA00022692"/>
    </source>
</evidence>
<evidence type="ECO:0000313" key="13">
    <source>
        <dbReference type="EMBL" id="KAA6396110.1"/>
    </source>
</evidence>
<evidence type="ECO:0000256" key="9">
    <source>
        <dbReference type="ARBA" id="ARBA00023136"/>
    </source>
</evidence>
<dbReference type="GO" id="GO:0046872">
    <property type="term" value="F:metal ion binding"/>
    <property type="evidence" value="ECO:0007669"/>
    <property type="project" value="UniProtKB-KW"/>
</dbReference>
<dbReference type="Proteomes" id="UP000324800">
    <property type="component" value="Unassembled WGS sequence"/>
</dbReference>
<dbReference type="InterPro" id="IPR036412">
    <property type="entry name" value="HAD-like_sf"/>
</dbReference>
<dbReference type="InterPro" id="IPR044492">
    <property type="entry name" value="P_typ_ATPase_HD_dom"/>
</dbReference>
<feature type="domain" description="Cation-transporting P-type ATPase C-terminal" evidence="12">
    <location>
        <begin position="536"/>
        <end position="750"/>
    </location>
</feature>
<keyword evidence="5" id="KW-0067">ATP-binding</keyword>
<dbReference type="InterPro" id="IPR023214">
    <property type="entry name" value="HAD_sf"/>
</dbReference>
<evidence type="ECO:0000256" key="4">
    <source>
        <dbReference type="ARBA" id="ARBA00022741"/>
    </source>
</evidence>
<keyword evidence="9 11" id="KW-0472">Membrane</keyword>
<dbReference type="SUPFAM" id="SSF56784">
    <property type="entry name" value="HAD-like"/>
    <property type="match status" value="1"/>
</dbReference>
<keyword evidence="6" id="KW-0460">Magnesium</keyword>
<dbReference type="GO" id="GO:0005388">
    <property type="term" value="F:P-type calcium transporter activity"/>
    <property type="evidence" value="ECO:0007669"/>
    <property type="project" value="TreeGrafter"/>
</dbReference>
<feature type="compositionally biased region" description="Low complexity" evidence="10">
    <location>
        <begin position="916"/>
        <end position="926"/>
    </location>
</feature>
<dbReference type="FunFam" id="3.40.50.1000:FF:000193">
    <property type="entry name" value="Plasma membrane calcium-transporting ATPase 2"/>
    <property type="match status" value="1"/>
</dbReference>
<dbReference type="SFLD" id="SFLDF00027">
    <property type="entry name" value="p-type_atpase"/>
    <property type="match status" value="1"/>
</dbReference>
<dbReference type="SUPFAM" id="SSF81660">
    <property type="entry name" value="Metal cation-transporting ATPase, ATP-binding domain N"/>
    <property type="match status" value="1"/>
</dbReference>
<evidence type="ECO:0000256" key="1">
    <source>
        <dbReference type="ARBA" id="ARBA00004127"/>
    </source>
</evidence>
<keyword evidence="7" id="KW-1278">Translocase</keyword>
<evidence type="ECO:0000256" key="5">
    <source>
        <dbReference type="ARBA" id="ARBA00022840"/>
    </source>
</evidence>
<keyword evidence="4" id="KW-0547">Nucleotide-binding</keyword>
<dbReference type="GO" id="GO:0012505">
    <property type="term" value="C:endomembrane system"/>
    <property type="evidence" value="ECO:0007669"/>
    <property type="project" value="UniProtKB-SubCell"/>
</dbReference>
<dbReference type="PRINTS" id="PR00119">
    <property type="entry name" value="CATATPASE"/>
</dbReference>
<dbReference type="Pfam" id="PF13246">
    <property type="entry name" value="Cation_ATPase"/>
    <property type="match status" value="1"/>
</dbReference>
<protein>
    <submittedName>
        <fullName evidence="13">Putative calcium-translocating P-type ATPase</fullName>
    </submittedName>
</protein>
<keyword evidence="3" id="KW-0479">Metal-binding</keyword>
<feature type="transmembrane region" description="Helical" evidence="11">
    <location>
        <begin position="48"/>
        <end position="74"/>
    </location>
</feature>
<organism evidence="13 14">
    <name type="scientific">Streblomastix strix</name>
    <dbReference type="NCBI Taxonomy" id="222440"/>
    <lineage>
        <taxon>Eukaryota</taxon>
        <taxon>Metamonada</taxon>
        <taxon>Preaxostyla</taxon>
        <taxon>Oxymonadida</taxon>
        <taxon>Streblomastigidae</taxon>
        <taxon>Streblomastix</taxon>
    </lineage>
</organism>
<evidence type="ECO:0000256" key="6">
    <source>
        <dbReference type="ARBA" id="ARBA00022842"/>
    </source>
</evidence>
<accession>A0A5J4WMA0</accession>
<keyword evidence="2 11" id="KW-0812">Transmembrane</keyword>